<feature type="chain" id="PRO_5005831071" description="Chitin-binding type-2 domain-containing protein" evidence="2">
    <location>
        <begin position="22"/>
        <end position="174"/>
    </location>
</feature>
<protein>
    <recommendedName>
        <fullName evidence="3">Chitin-binding type-2 domain-containing protein</fullName>
    </recommendedName>
</protein>
<evidence type="ECO:0000256" key="1">
    <source>
        <dbReference type="SAM" id="MobiDB-lite"/>
    </source>
</evidence>
<dbReference type="SMART" id="SM00494">
    <property type="entry name" value="ChtBD2"/>
    <property type="match status" value="1"/>
</dbReference>
<evidence type="ECO:0000259" key="3">
    <source>
        <dbReference type="PROSITE" id="PS50940"/>
    </source>
</evidence>
<sequence>MTNRGTCLILSLAVVVTVVWGLPQQPKSRRPIPEFKNKTGGLELPDNATLIRENIVDNFSCQDRIYGYYADMENDCQIFHVCLPQTRGASRWSFICPAETVFNQATFVCTKTENSIPCEESEKFYSLNEAIGKEVEEEENEVEQATKESDVEPISTRPPARTSRILNRKKSRNQ</sequence>
<dbReference type="Gene3D" id="2.170.140.10">
    <property type="entry name" value="Chitin binding domain"/>
    <property type="match status" value="1"/>
</dbReference>
<dbReference type="GO" id="GO:0005576">
    <property type="term" value="C:extracellular region"/>
    <property type="evidence" value="ECO:0007669"/>
    <property type="project" value="InterPro"/>
</dbReference>
<dbReference type="EMBL" id="KQ435714">
    <property type="protein sequence ID" value="KOX79150.1"/>
    <property type="molecule type" value="Genomic_DNA"/>
</dbReference>
<dbReference type="GO" id="GO:0008061">
    <property type="term" value="F:chitin binding"/>
    <property type="evidence" value="ECO:0007669"/>
    <property type="project" value="InterPro"/>
</dbReference>
<dbReference type="Proteomes" id="UP000053105">
    <property type="component" value="Unassembled WGS sequence"/>
</dbReference>
<keyword evidence="5" id="KW-1185">Reference proteome</keyword>
<feature type="domain" description="Chitin-binding type-2" evidence="3">
    <location>
        <begin position="58"/>
        <end position="120"/>
    </location>
</feature>
<dbReference type="InterPro" id="IPR036508">
    <property type="entry name" value="Chitin-bd_dom_sf"/>
</dbReference>
<feature type="region of interest" description="Disordered" evidence="1">
    <location>
        <begin position="135"/>
        <end position="174"/>
    </location>
</feature>
<dbReference type="InterPro" id="IPR002557">
    <property type="entry name" value="Chitin-bd_dom"/>
</dbReference>
<keyword evidence="2" id="KW-0732">Signal</keyword>
<evidence type="ECO:0000313" key="4">
    <source>
        <dbReference type="EMBL" id="KOX79150.1"/>
    </source>
</evidence>
<dbReference type="Pfam" id="PF01607">
    <property type="entry name" value="CBM_14"/>
    <property type="match status" value="1"/>
</dbReference>
<dbReference type="InterPro" id="IPR052976">
    <property type="entry name" value="Scoloptoxin-like"/>
</dbReference>
<dbReference type="OrthoDB" id="6407151at2759"/>
<dbReference type="AlphaFoldDB" id="A0A0M9A825"/>
<dbReference type="PANTHER" id="PTHR22933:SF43">
    <property type="entry name" value="LP10131P"/>
    <property type="match status" value="1"/>
</dbReference>
<feature type="signal peptide" evidence="2">
    <location>
        <begin position="1"/>
        <end position="21"/>
    </location>
</feature>
<dbReference type="STRING" id="166423.A0A0M9A825"/>
<organism evidence="4 5">
    <name type="scientific">Melipona quadrifasciata</name>
    <dbReference type="NCBI Taxonomy" id="166423"/>
    <lineage>
        <taxon>Eukaryota</taxon>
        <taxon>Metazoa</taxon>
        <taxon>Ecdysozoa</taxon>
        <taxon>Arthropoda</taxon>
        <taxon>Hexapoda</taxon>
        <taxon>Insecta</taxon>
        <taxon>Pterygota</taxon>
        <taxon>Neoptera</taxon>
        <taxon>Endopterygota</taxon>
        <taxon>Hymenoptera</taxon>
        <taxon>Apocrita</taxon>
        <taxon>Aculeata</taxon>
        <taxon>Apoidea</taxon>
        <taxon>Anthophila</taxon>
        <taxon>Apidae</taxon>
        <taxon>Melipona</taxon>
    </lineage>
</organism>
<proteinExistence type="predicted"/>
<dbReference type="PANTHER" id="PTHR22933">
    <property type="entry name" value="FI18007P1-RELATED"/>
    <property type="match status" value="1"/>
</dbReference>
<evidence type="ECO:0000256" key="2">
    <source>
        <dbReference type="SAM" id="SignalP"/>
    </source>
</evidence>
<evidence type="ECO:0000313" key="5">
    <source>
        <dbReference type="Proteomes" id="UP000053105"/>
    </source>
</evidence>
<dbReference type="PROSITE" id="PS50940">
    <property type="entry name" value="CHIT_BIND_II"/>
    <property type="match status" value="1"/>
</dbReference>
<accession>A0A0M9A825</accession>
<reference evidence="4 5" key="1">
    <citation type="submission" date="2015-07" db="EMBL/GenBank/DDBJ databases">
        <title>The genome of Melipona quadrifasciata.</title>
        <authorList>
            <person name="Pan H."/>
            <person name="Kapheim K."/>
        </authorList>
    </citation>
    <scope>NUCLEOTIDE SEQUENCE [LARGE SCALE GENOMIC DNA]</scope>
    <source>
        <strain evidence="4">0111107301</strain>
        <tissue evidence="4">Whole body</tissue>
    </source>
</reference>
<dbReference type="SUPFAM" id="SSF57625">
    <property type="entry name" value="Invertebrate chitin-binding proteins"/>
    <property type="match status" value="1"/>
</dbReference>
<name>A0A0M9A825_9HYME</name>
<gene>
    <name evidence="4" type="ORF">WN51_07152</name>
</gene>